<proteinExistence type="predicted"/>
<reference evidence="1 2" key="1">
    <citation type="submission" date="2020-02" db="EMBL/GenBank/DDBJ databases">
        <title>Draft genome sequence of Haematococcus lacustris strain NIES-144.</title>
        <authorList>
            <person name="Morimoto D."/>
            <person name="Nakagawa S."/>
            <person name="Yoshida T."/>
            <person name="Sawayama S."/>
        </authorList>
    </citation>
    <scope>NUCLEOTIDE SEQUENCE [LARGE SCALE GENOMIC DNA]</scope>
    <source>
        <strain evidence="1 2">NIES-144</strain>
    </source>
</reference>
<sequence length="18" mass="2032">MQPTSLTSLQRQRTQEAG</sequence>
<protein>
    <submittedName>
        <fullName evidence="1">Uncharacterized protein</fullName>
    </submittedName>
</protein>
<evidence type="ECO:0000313" key="1">
    <source>
        <dbReference type="EMBL" id="GFH22767.1"/>
    </source>
</evidence>
<comment type="caution">
    <text evidence="1">The sequence shown here is derived from an EMBL/GenBank/DDBJ whole genome shotgun (WGS) entry which is preliminary data.</text>
</comment>
<gene>
    <name evidence="1" type="ORF">HaLaN_20279</name>
</gene>
<dbReference type="EMBL" id="BLLF01002119">
    <property type="protein sequence ID" value="GFH22767.1"/>
    <property type="molecule type" value="Genomic_DNA"/>
</dbReference>
<feature type="non-terminal residue" evidence="1">
    <location>
        <position position="1"/>
    </location>
</feature>
<dbReference type="Proteomes" id="UP000485058">
    <property type="component" value="Unassembled WGS sequence"/>
</dbReference>
<organism evidence="1 2">
    <name type="scientific">Haematococcus lacustris</name>
    <name type="common">Green alga</name>
    <name type="synonym">Haematococcus pluvialis</name>
    <dbReference type="NCBI Taxonomy" id="44745"/>
    <lineage>
        <taxon>Eukaryota</taxon>
        <taxon>Viridiplantae</taxon>
        <taxon>Chlorophyta</taxon>
        <taxon>core chlorophytes</taxon>
        <taxon>Chlorophyceae</taxon>
        <taxon>CS clade</taxon>
        <taxon>Chlamydomonadales</taxon>
        <taxon>Haematococcaceae</taxon>
        <taxon>Haematococcus</taxon>
    </lineage>
</organism>
<keyword evidence="2" id="KW-1185">Reference proteome</keyword>
<dbReference type="AlphaFoldDB" id="A0A699ZJ33"/>
<evidence type="ECO:0000313" key="2">
    <source>
        <dbReference type="Proteomes" id="UP000485058"/>
    </source>
</evidence>
<accession>A0A699ZJ33</accession>
<name>A0A699ZJ33_HAELA</name>